<sequence>MIIFDLMLVGLVITTITLLSGAKIMYNQRYLQVITFIVIMYTPLSNLVEGYKLGEIGISSIIAFCIVMLLIFIWGYRKNKYRCSIHNVKEKDVINIIESYLERKNLKYEVKNDEIYLLDIDNNIYVHSLMEITLDCREIKNTDYCNEIIDEVKMGIKEIKQRYFSIEGMFYLVLTLFLFWIRFNFLMIKY</sequence>
<dbReference type="RefSeq" id="WP_180703290.1">
    <property type="nucleotide sequence ID" value="NZ_LN555523.1"/>
</dbReference>
<proteinExistence type="predicted"/>
<feature type="transmembrane region" description="Helical" evidence="1">
    <location>
        <begin position="33"/>
        <end position="51"/>
    </location>
</feature>
<evidence type="ECO:0000313" key="2">
    <source>
        <dbReference type="EMBL" id="CED93587.1"/>
    </source>
</evidence>
<accession>A0A1V1I0E0</accession>
<keyword evidence="1" id="KW-1133">Transmembrane helix</keyword>
<evidence type="ECO:0000256" key="1">
    <source>
        <dbReference type="SAM" id="Phobius"/>
    </source>
</evidence>
<name>A0A1V1I0E0_9FIRM</name>
<feature type="transmembrane region" description="Helical" evidence="1">
    <location>
        <begin position="6"/>
        <end position="26"/>
    </location>
</feature>
<keyword evidence="1" id="KW-0812">Transmembrane</keyword>
<feature type="transmembrane region" description="Helical" evidence="1">
    <location>
        <begin position="163"/>
        <end position="183"/>
    </location>
</feature>
<dbReference type="EMBL" id="LN555523">
    <property type="protein sequence ID" value="CED93587.1"/>
    <property type="molecule type" value="Genomic_DNA"/>
</dbReference>
<organism evidence="2 3">
    <name type="scientific">Romboutsia ilealis</name>
    <dbReference type="NCBI Taxonomy" id="1115758"/>
    <lineage>
        <taxon>Bacteria</taxon>
        <taxon>Bacillati</taxon>
        <taxon>Bacillota</taxon>
        <taxon>Clostridia</taxon>
        <taxon>Peptostreptococcales</taxon>
        <taxon>Peptostreptococcaceae</taxon>
        <taxon>Romboutsia</taxon>
    </lineage>
</organism>
<gene>
    <name evidence="2" type="ORF">CRIB_835</name>
</gene>
<reference evidence="2 3" key="1">
    <citation type="submission" date="2014-04" db="EMBL/GenBank/DDBJ databases">
        <authorList>
            <person name="Hornung B.V."/>
        </authorList>
    </citation>
    <scope>NUCLEOTIDE SEQUENCE [LARGE SCALE GENOMIC DNA]</scope>
    <source>
        <strain evidence="2 3">CRIB</strain>
    </source>
</reference>
<dbReference type="AlphaFoldDB" id="A0A1V1I0E0"/>
<feature type="transmembrane region" description="Helical" evidence="1">
    <location>
        <begin position="57"/>
        <end position="76"/>
    </location>
</feature>
<keyword evidence="1" id="KW-0472">Membrane</keyword>
<keyword evidence="3" id="KW-1185">Reference proteome</keyword>
<evidence type="ECO:0000313" key="3">
    <source>
        <dbReference type="Proteomes" id="UP000245622"/>
    </source>
</evidence>
<dbReference type="GeneID" id="82205016"/>
<dbReference type="KEGG" id="ril:CRIB_835"/>
<dbReference type="Proteomes" id="UP000245622">
    <property type="component" value="Chromosome 1"/>
</dbReference>
<protein>
    <submittedName>
        <fullName evidence="2">Uncharacterized protein</fullName>
    </submittedName>
</protein>